<organism evidence="9 10">
    <name type="scientific">Hydrogenibacillus schlegelii</name>
    <name type="common">Bacillus schlegelii</name>
    <dbReference type="NCBI Taxonomy" id="1484"/>
    <lineage>
        <taxon>Bacteria</taxon>
        <taxon>Bacillati</taxon>
        <taxon>Bacillota</taxon>
        <taxon>Bacilli</taxon>
        <taxon>Bacillales</taxon>
        <taxon>Bacillales Family X. Incertae Sedis</taxon>
        <taxon>Hydrogenibacillus</taxon>
    </lineage>
</organism>
<dbReference type="InterPro" id="IPR001333">
    <property type="entry name" value="Peptidase_M32_Taq"/>
</dbReference>
<dbReference type="Pfam" id="PF01432">
    <property type="entry name" value="Peptidase_M3"/>
    <property type="match status" value="1"/>
</dbReference>
<dbReference type="Proteomes" id="UP000748108">
    <property type="component" value="Unassembled WGS sequence"/>
</dbReference>
<reference evidence="9" key="1">
    <citation type="journal article" date="2021" name="Microbiology">
        <title>Metagenomic Analysis of the Microbial Community in the Underground Coal Fire Area (Kemerovo Region, Russia) Revealed Predominance of Thermophilic Members of the Phyla Deinococcus-thermus, Aquificae, and Firmicutes.</title>
        <authorList>
            <person name="Kadnikov V."/>
            <person name="Mardanov A.V."/>
            <person name="Beletsky A.V."/>
            <person name="Karnachuk O.V."/>
            <person name="Ravin N.V."/>
        </authorList>
    </citation>
    <scope>NUCLEOTIDE SEQUENCE</scope>
    <source>
        <strain evidence="9">RBS10-49</strain>
    </source>
</reference>
<comment type="caution">
    <text evidence="9">The sequence shown here is derived from an EMBL/GenBank/DDBJ whole genome shotgun (WGS) entry which is preliminary data.</text>
</comment>
<proteinExistence type="inferred from homology"/>
<dbReference type="SUPFAM" id="SSF55486">
    <property type="entry name" value="Metalloproteases ('zincins'), catalytic domain"/>
    <property type="match status" value="1"/>
</dbReference>
<dbReference type="PANTHER" id="PTHR34217:SF1">
    <property type="entry name" value="CARBOXYPEPTIDASE 1"/>
    <property type="match status" value="1"/>
</dbReference>
<evidence type="ECO:0000256" key="4">
    <source>
        <dbReference type="ARBA" id="ARBA00022833"/>
    </source>
</evidence>
<keyword evidence="3 6" id="KW-0378">Hydrolase</keyword>
<keyword evidence="4 6" id="KW-0862">Zinc</keyword>
<dbReference type="EMBL" id="JAHHQF010000096">
    <property type="protein sequence ID" value="MBT9283363.1"/>
    <property type="molecule type" value="Genomic_DNA"/>
</dbReference>
<dbReference type="InterPro" id="IPR034006">
    <property type="entry name" value="M3B_PepF_2"/>
</dbReference>
<evidence type="ECO:0000256" key="6">
    <source>
        <dbReference type="RuleBase" id="RU003435"/>
    </source>
</evidence>
<evidence type="ECO:0000256" key="2">
    <source>
        <dbReference type="ARBA" id="ARBA00022723"/>
    </source>
</evidence>
<evidence type="ECO:0000313" key="9">
    <source>
        <dbReference type="EMBL" id="MBT9283363.1"/>
    </source>
</evidence>
<dbReference type="NCBIfam" id="TIGR02290">
    <property type="entry name" value="M3_fam_3"/>
    <property type="match status" value="1"/>
</dbReference>
<dbReference type="GO" id="GO:0006508">
    <property type="term" value="P:proteolysis"/>
    <property type="evidence" value="ECO:0007669"/>
    <property type="project" value="UniProtKB-KW"/>
</dbReference>
<dbReference type="GO" id="GO:0004222">
    <property type="term" value="F:metalloendopeptidase activity"/>
    <property type="evidence" value="ECO:0007669"/>
    <property type="project" value="InterPro"/>
</dbReference>
<keyword evidence="2 6" id="KW-0479">Metal-binding</keyword>
<evidence type="ECO:0000256" key="1">
    <source>
        <dbReference type="ARBA" id="ARBA00022670"/>
    </source>
</evidence>
<evidence type="ECO:0000259" key="8">
    <source>
        <dbReference type="Pfam" id="PF08439"/>
    </source>
</evidence>
<dbReference type="InterPro" id="IPR013647">
    <property type="entry name" value="OligopepF_N_dom"/>
</dbReference>
<sequence length="609" mass="68625">MKEASIVTLAMRWDLDGLFPGGSRGEAFVAFLDALEGKIAWAREAFDAPLPEPGEERAGALWTRFDQLGMLFGHLREAGAFVSCLTAQDVHDEAAKRHGARLSRLSAEVGKLSLALDAALAEADAATWQALLRRAEGAMLREVLEERRMLARKRMPEPLEKLQADLAVDGYHGWGEMYHALVGTLSVEVARRPGETPERLSVGQAANLLVHPERAVREAAFSAYEATWKGASPLGAEILNHLAGYRLALYRHRGYADVLEEPLLLNRMTRETLEAMWDAVVRKRTPLVRYLEAKAKRLGLSRLAWFDVDAPLPARKATIPFDEGAAIIVEQFRRFSEELAELAEQAFRERWIEAEDRPGKRPGGFCTSFPLKRQSRIFMTYAGTPDNVSTLAHELGHAYHQRVVDDLPFHLQRYAMNVAETASTFAEAIVTDALIEQATGAERLALLDDRLSRAVAFLMNIHARFLFETRFYAERAKRRLSPDELDALMLEAQKEAYEDALAVYHPPFWLSKLHFYLTGVPFYNFPYTFGYLFSTALYAEAKAEGPSFHRRYRALLRDTGRLPVERLAREHLGADLTRPEFWERAVEAAVADVETFVREADVLPADGER</sequence>
<dbReference type="InterPro" id="IPR001567">
    <property type="entry name" value="Pept_M3A_M3B_dom"/>
</dbReference>
<dbReference type="GO" id="GO:0004181">
    <property type="term" value="F:metallocarboxypeptidase activity"/>
    <property type="evidence" value="ECO:0007669"/>
    <property type="project" value="InterPro"/>
</dbReference>
<name>A0A947CZA7_HYDSH</name>
<comment type="cofactor">
    <cofactor evidence="6">
        <name>Zn(2+)</name>
        <dbReference type="ChEBI" id="CHEBI:29105"/>
    </cofactor>
    <text evidence="6">Binds 1 zinc ion.</text>
</comment>
<feature type="domain" description="Peptidase M3A/M3B catalytic" evidence="7">
    <location>
        <begin position="211"/>
        <end position="585"/>
    </location>
</feature>
<dbReference type="AlphaFoldDB" id="A0A947CZA7"/>
<accession>A0A947CZA7</accession>
<evidence type="ECO:0000256" key="5">
    <source>
        <dbReference type="ARBA" id="ARBA00023049"/>
    </source>
</evidence>
<evidence type="ECO:0000259" key="7">
    <source>
        <dbReference type="Pfam" id="PF01432"/>
    </source>
</evidence>
<gene>
    <name evidence="9" type="ORF">KM312_12130</name>
</gene>
<dbReference type="Pfam" id="PF08439">
    <property type="entry name" value="Peptidase_M3_N"/>
    <property type="match status" value="1"/>
</dbReference>
<dbReference type="InterPro" id="IPR011977">
    <property type="entry name" value="Pept_M3B_clade3"/>
</dbReference>
<dbReference type="Gene3D" id="1.10.1370.30">
    <property type="match status" value="1"/>
</dbReference>
<protein>
    <submittedName>
        <fullName evidence="9">M3 family oligoendopeptidase</fullName>
    </submittedName>
</protein>
<evidence type="ECO:0000256" key="3">
    <source>
        <dbReference type="ARBA" id="ARBA00022801"/>
    </source>
</evidence>
<feature type="domain" description="Oligopeptidase F N-terminal" evidence="8">
    <location>
        <begin position="121"/>
        <end position="185"/>
    </location>
</feature>
<keyword evidence="5 6" id="KW-0482">Metalloprotease</keyword>
<dbReference type="PANTHER" id="PTHR34217">
    <property type="entry name" value="METAL-DEPENDENT CARBOXYPEPTIDASE"/>
    <property type="match status" value="1"/>
</dbReference>
<comment type="similarity">
    <text evidence="6">Belongs to the peptidase M3 family.</text>
</comment>
<dbReference type="GO" id="GO:0046872">
    <property type="term" value="F:metal ion binding"/>
    <property type="evidence" value="ECO:0007669"/>
    <property type="project" value="UniProtKB-UniRule"/>
</dbReference>
<dbReference type="CDD" id="cd09607">
    <property type="entry name" value="M3B_PepF"/>
    <property type="match status" value="1"/>
</dbReference>
<evidence type="ECO:0000313" key="10">
    <source>
        <dbReference type="Proteomes" id="UP000748108"/>
    </source>
</evidence>
<keyword evidence="1 6" id="KW-0645">Protease</keyword>